<dbReference type="Gene3D" id="2.160.20.10">
    <property type="entry name" value="Single-stranded right-handed beta-helix, Pectin lyase-like"/>
    <property type="match status" value="1"/>
</dbReference>
<evidence type="ECO:0000256" key="11">
    <source>
        <dbReference type="PROSITE-ProRule" id="PRU10040"/>
    </source>
</evidence>
<name>A0A978V351_ZIZJJ</name>
<keyword evidence="5" id="KW-0134">Cell wall</keyword>
<evidence type="ECO:0000256" key="4">
    <source>
        <dbReference type="ARBA" id="ARBA00013229"/>
    </source>
</evidence>
<keyword evidence="12" id="KW-0732">Signal</keyword>
<dbReference type="Proteomes" id="UP000813462">
    <property type="component" value="Unassembled WGS sequence"/>
</dbReference>
<dbReference type="InterPro" id="IPR012334">
    <property type="entry name" value="Pectin_lyas_fold"/>
</dbReference>
<dbReference type="PROSITE" id="PS00503">
    <property type="entry name" value="PECTINESTERASE_2"/>
    <property type="match status" value="1"/>
</dbReference>
<evidence type="ECO:0000313" key="14">
    <source>
        <dbReference type="EMBL" id="KAH7521784.1"/>
    </source>
</evidence>
<protein>
    <recommendedName>
        <fullName evidence="4 12">Pectinesterase</fullName>
        <ecNumber evidence="4 12">3.1.1.11</ecNumber>
    </recommendedName>
</protein>
<comment type="function">
    <text evidence="10">Acts in the modification of cell walls via demethylesterification of cell wall pectin.</text>
</comment>
<comment type="pathway">
    <text evidence="2 12">Glycan metabolism; pectin degradation; 2-dehydro-3-deoxy-D-gluconate from pectin: step 1/5.</text>
</comment>
<dbReference type="AlphaFoldDB" id="A0A978V351"/>
<sequence length="336" mass="37731">MSFQWPACSRIAVLVIFSVVLADCQFYRQVGPKKIAYNTITVDPSGRGNFSKIQSAIDSIPSYNMYWTTIKIKAGVYREKIKIPYDKPYIILKGKGKRRTQIVWDDHDSLEQSPTFNSLADNIIVKSMTFINSYNFPVNNNHPRTPAVAAKISGDKSTFFRCGFYGLQDTLWDDHGRHYYKRCTIQGAVDFIFGGGQSLFENCAIAVLGGALEPGLAGFITAQGRTSPSESNGFVFKECNVFGTGSTFLGRPWREFSRVLFYNSSLSNVIVPQGWNAWDSAGQEDKLTFAEHGCYGEGSETSKRVSWEKQLSEETLKHLIGLRYINSDGWLHQLPT</sequence>
<keyword evidence="8" id="KW-0325">Glycoprotein</keyword>
<evidence type="ECO:0000256" key="5">
    <source>
        <dbReference type="ARBA" id="ARBA00022512"/>
    </source>
</evidence>
<evidence type="ECO:0000256" key="9">
    <source>
        <dbReference type="ARBA" id="ARBA00047928"/>
    </source>
</evidence>
<proteinExistence type="inferred from homology"/>
<dbReference type="FunFam" id="2.160.20.10:FF:000013">
    <property type="entry name" value="Pectinesterase"/>
    <property type="match status" value="1"/>
</dbReference>
<evidence type="ECO:0000256" key="7">
    <source>
        <dbReference type="ARBA" id="ARBA00023085"/>
    </source>
</evidence>
<dbReference type="OrthoDB" id="2019149at2759"/>
<dbReference type="InterPro" id="IPR000070">
    <property type="entry name" value="Pectinesterase_cat"/>
</dbReference>
<dbReference type="EMBL" id="JAEACU010000007">
    <property type="protein sequence ID" value="KAH7521784.1"/>
    <property type="molecule type" value="Genomic_DNA"/>
</dbReference>
<dbReference type="EC" id="3.1.1.11" evidence="4 12"/>
<gene>
    <name evidence="14" type="ORF">FEM48_Zijuj07G0069000</name>
</gene>
<feature type="active site" evidence="11">
    <location>
        <position position="190"/>
    </location>
</feature>
<evidence type="ECO:0000256" key="10">
    <source>
        <dbReference type="ARBA" id="ARBA00057335"/>
    </source>
</evidence>
<dbReference type="InterPro" id="IPR011050">
    <property type="entry name" value="Pectin_lyase_fold/virulence"/>
</dbReference>
<dbReference type="PANTHER" id="PTHR31321">
    <property type="entry name" value="ACYL-COA THIOESTER HYDROLASE YBHC-RELATED"/>
    <property type="match status" value="1"/>
</dbReference>
<keyword evidence="5" id="KW-0964">Secreted</keyword>
<evidence type="ECO:0000256" key="8">
    <source>
        <dbReference type="ARBA" id="ARBA00023180"/>
    </source>
</evidence>
<evidence type="ECO:0000256" key="6">
    <source>
        <dbReference type="ARBA" id="ARBA00022801"/>
    </source>
</evidence>
<reference evidence="14" key="1">
    <citation type="journal article" date="2021" name="Front. Plant Sci.">
        <title>Chromosome-Scale Genome Assembly for Chinese Sour Jujube and Insights Into Its Genome Evolution and Domestication Signature.</title>
        <authorList>
            <person name="Shen L.-Y."/>
            <person name="Luo H."/>
            <person name="Wang X.-L."/>
            <person name="Wang X.-M."/>
            <person name="Qiu X.-J."/>
            <person name="Liu H."/>
            <person name="Zhou S.-S."/>
            <person name="Jia K.-H."/>
            <person name="Nie S."/>
            <person name="Bao Y.-T."/>
            <person name="Zhang R.-G."/>
            <person name="Yun Q.-Z."/>
            <person name="Chai Y.-H."/>
            <person name="Lu J.-Y."/>
            <person name="Li Y."/>
            <person name="Zhao S.-W."/>
            <person name="Mao J.-F."/>
            <person name="Jia S.-G."/>
            <person name="Mao Y.-M."/>
        </authorList>
    </citation>
    <scope>NUCLEOTIDE SEQUENCE</scope>
    <source>
        <strain evidence="14">AT0</strain>
        <tissue evidence="14">Leaf</tissue>
    </source>
</reference>
<feature type="signal peptide" evidence="12">
    <location>
        <begin position="1"/>
        <end position="22"/>
    </location>
</feature>
<comment type="caution">
    <text evidence="14">The sequence shown here is derived from an EMBL/GenBank/DDBJ whole genome shotgun (WGS) entry which is preliminary data.</text>
</comment>
<dbReference type="SUPFAM" id="SSF51126">
    <property type="entry name" value="Pectin lyase-like"/>
    <property type="match status" value="1"/>
</dbReference>
<dbReference type="PANTHER" id="PTHR31321:SF76">
    <property type="entry name" value="PECTINESTERASE 10-RELATED"/>
    <property type="match status" value="1"/>
</dbReference>
<evidence type="ECO:0000256" key="1">
    <source>
        <dbReference type="ARBA" id="ARBA00004191"/>
    </source>
</evidence>
<keyword evidence="7 12" id="KW-0063">Aspartyl esterase</keyword>
<accession>A0A978V351</accession>
<evidence type="ECO:0000256" key="12">
    <source>
        <dbReference type="RuleBase" id="RU000589"/>
    </source>
</evidence>
<dbReference type="GO" id="GO:0045490">
    <property type="term" value="P:pectin catabolic process"/>
    <property type="evidence" value="ECO:0007669"/>
    <property type="project" value="UniProtKB-UniRule"/>
</dbReference>
<dbReference type="GO" id="GO:0042545">
    <property type="term" value="P:cell wall modification"/>
    <property type="evidence" value="ECO:0007669"/>
    <property type="project" value="UniProtKB-UniRule"/>
</dbReference>
<dbReference type="Pfam" id="PF01095">
    <property type="entry name" value="Pectinesterase"/>
    <property type="match status" value="1"/>
</dbReference>
<keyword evidence="6 12" id="KW-0378">Hydrolase</keyword>
<organism evidence="14 15">
    <name type="scientific">Ziziphus jujuba var. spinosa</name>
    <dbReference type="NCBI Taxonomy" id="714518"/>
    <lineage>
        <taxon>Eukaryota</taxon>
        <taxon>Viridiplantae</taxon>
        <taxon>Streptophyta</taxon>
        <taxon>Embryophyta</taxon>
        <taxon>Tracheophyta</taxon>
        <taxon>Spermatophyta</taxon>
        <taxon>Magnoliopsida</taxon>
        <taxon>eudicotyledons</taxon>
        <taxon>Gunneridae</taxon>
        <taxon>Pentapetalae</taxon>
        <taxon>rosids</taxon>
        <taxon>fabids</taxon>
        <taxon>Rosales</taxon>
        <taxon>Rhamnaceae</taxon>
        <taxon>Paliureae</taxon>
        <taxon>Ziziphus</taxon>
    </lineage>
</organism>
<feature type="chain" id="PRO_5038156006" description="Pectinesterase" evidence="12">
    <location>
        <begin position="23"/>
        <end position="336"/>
    </location>
</feature>
<comment type="subcellular location">
    <subcellularLocation>
        <location evidence="1">Secreted</location>
        <location evidence="1">Cell wall</location>
    </subcellularLocation>
</comment>
<dbReference type="InterPro" id="IPR033131">
    <property type="entry name" value="Pectinesterase_Asp_AS"/>
</dbReference>
<evidence type="ECO:0000313" key="15">
    <source>
        <dbReference type="Proteomes" id="UP000813462"/>
    </source>
</evidence>
<feature type="domain" description="Pectinesterase catalytic" evidence="13">
    <location>
        <begin position="40"/>
        <end position="310"/>
    </location>
</feature>
<evidence type="ECO:0000256" key="3">
    <source>
        <dbReference type="ARBA" id="ARBA00008891"/>
    </source>
</evidence>
<dbReference type="GO" id="GO:0030599">
    <property type="term" value="F:pectinesterase activity"/>
    <property type="evidence" value="ECO:0007669"/>
    <property type="project" value="UniProtKB-UniRule"/>
</dbReference>
<evidence type="ECO:0000256" key="2">
    <source>
        <dbReference type="ARBA" id="ARBA00005184"/>
    </source>
</evidence>
<comment type="similarity">
    <text evidence="3">Belongs to the pectinesterase family.</text>
</comment>
<comment type="catalytic activity">
    <reaction evidence="9 12">
        <text>[(1-&gt;4)-alpha-D-galacturonosyl methyl ester](n) + n H2O = [(1-&gt;4)-alpha-D-galacturonosyl](n) + n methanol + n H(+)</text>
        <dbReference type="Rhea" id="RHEA:22380"/>
        <dbReference type="Rhea" id="RHEA-COMP:14570"/>
        <dbReference type="Rhea" id="RHEA-COMP:14573"/>
        <dbReference type="ChEBI" id="CHEBI:15377"/>
        <dbReference type="ChEBI" id="CHEBI:15378"/>
        <dbReference type="ChEBI" id="CHEBI:17790"/>
        <dbReference type="ChEBI" id="CHEBI:140522"/>
        <dbReference type="ChEBI" id="CHEBI:140523"/>
        <dbReference type="EC" id="3.1.1.11"/>
    </reaction>
</comment>
<evidence type="ECO:0000259" key="13">
    <source>
        <dbReference type="Pfam" id="PF01095"/>
    </source>
</evidence>